<feature type="compositionally biased region" description="Low complexity" evidence="1">
    <location>
        <begin position="113"/>
        <end position="122"/>
    </location>
</feature>
<dbReference type="PANTHER" id="PTHR33670">
    <property type="entry name" value="SPLICING FACTOR, PROLINE- AND GLUTAMINE-RICH-LIKE"/>
    <property type="match status" value="1"/>
</dbReference>
<evidence type="ECO:0000256" key="1">
    <source>
        <dbReference type="SAM" id="MobiDB-lite"/>
    </source>
</evidence>
<protein>
    <submittedName>
        <fullName evidence="2">Uncharacterized protein</fullName>
    </submittedName>
</protein>
<feature type="compositionally biased region" description="Basic and acidic residues" evidence="1">
    <location>
        <begin position="137"/>
        <end position="150"/>
    </location>
</feature>
<reference evidence="2 3" key="1">
    <citation type="journal article" date="2011" name="Science">
        <title>The Selaginella genome identifies genetic changes associated with the evolution of vascular plants.</title>
        <authorList>
            <person name="Banks J.A."/>
            <person name="Nishiyama T."/>
            <person name="Hasebe M."/>
            <person name="Bowman J.L."/>
            <person name="Gribskov M."/>
            <person name="dePamphilis C."/>
            <person name="Albert V.A."/>
            <person name="Aono N."/>
            <person name="Aoyama T."/>
            <person name="Ambrose B.A."/>
            <person name="Ashton N.W."/>
            <person name="Axtell M.J."/>
            <person name="Barker E."/>
            <person name="Barker M.S."/>
            <person name="Bennetzen J.L."/>
            <person name="Bonawitz N.D."/>
            <person name="Chapple C."/>
            <person name="Cheng C."/>
            <person name="Correa L.G."/>
            <person name="Dacre M."/>
            <person name="DeBarry J."/>
            <person name="Dreyer I."/>
            <person name="Elias M."/>
            <person name="Engstrom E.M."/>
            <person name="Estelle M."/>
            <person name="Feng L."/>
            <person name="Finet C."/>
            <person name="Floyd S.K."/>
            <person name="Frommer W.B."/>
            <person name="Fujita T."/>
            <person name="Gramzow L."/>
            <person name="Gutensohn M."/>
            <person name="Harholt J."/>
            <person name="Hattori M."/>
            <person name="Heyl A."/>
            <person name="Hirai T."/>
            <person name="Hiwatashi Y."/>
            <person name="Ishikawa M."/>
            <person name="Iwata M."/>
            <person name="Karol K.G."/>
            <person name="Koehler B."/>
            <person name="Kolukisaoglu U."/>
            <person name="Kubo M."/>
            <person name="Kurata T."/>
            <person name="Lalonde S."/>
            <person name="Li K."/>
            <person name="Li Y."/>
            <person name="Litt A."/>
            <person name="Lyons E."/>
            <person name="Manning G."/>
            <person name="Maruyama T."/>
            <person name="Michael T.P."/>
            <person name="Mikami K."/>
            <person name="Miyazaki S."/>
            <person name="Morinaga S."/>
            <person name="Murata T."/>
            <person name="Mueller-Roeber B."/>
            <person name="Nelson D.R."/>
            <person name="Obara M."/>
            <person name="Oguri Y."/>
            <person name="Olmstead R.G."/>
            <person name="Onodera N."/>
            <person name="Petersen B.L."/>
            <person name="Pils B."/>
            <person name="Prigge M."/>
            <person name="Rensing S.A."/>
            <person name="Riano-Pachon D.M."/>
            <person name="Roberts A.W."/>
            <person name="Sato Y."/>
            <person name="Scheller H.V."/>
            <person name="Schulz B."/>
            <person name="Schulz C."/>
            <person name="Shakirov E.V."/>
            <person name="Shibagaki N."/>
            <person name="Shinohara N."/>
            <person name="Shippen D.E."/>
            <person name="Soerensen I."/>
            <person name="Sotooka R."/>
            <person name="Sugimoto N."/>
            <person name="Sugita M."/>
            <person name="Sumikawa N."/>
            <person name="Tanurdzic M."/>
            <person name="Theissen G."/>
            <person name="Ulvskov P."/>
            <person name="Wakazuki S."/>
            <person name="Weng J.K."/>
            <person name="Willats W.W."/>
            <person name="Wipf D."/>
            <person name="Wolf P.G."/>
            <person name="Yang L."/>
            <person name="Zimmer A.D."/>
            <person name="Zhu Q."/>
            <person name="Mitros T."/>
            <person name="Hellsten U."/>
            <person name="Loque D."/>
            <person name="Otillar R."/>
            <person name="Salamov A."/>
            <person name="Schmutz J."/>
            <person name="Shapiro H."/>
            <person name="Lindquist E."/>
            <person name="Lucas S."/>
            <person name="Rokhsar D."/>
            <person name="Grigoriev I.V."/>
        </authorList>
    </citation>
    <scope>NUCLEOTIDE SEQUENCE [LARGE SCALE GENOMIC DNA]</scope>
</reference>
<dbReference type="KEGG" id="smo:SELMODRAFT_417912"/>
<sequence>METLVLPSQDQLSQHQYWQKRSVMDLFSPRSTPPRYHKADLSSPASRSIQRTSSVTDFSPLSPVALSRTADARPSTASGRLSQNQNQPPKGRSSPSKNAKGNTKVSGKGGNGSNKTKGSKVGENGIAPKPKSKMGFVKKDKGGTRKEESPPKITILQRPQSKEAAMRDLAKITGLPLSEVYAKNGLSAPENAAVKGSSKRADDPVVKAGAGVVAKNRQRDGAARTAKSVKVVKVVAQIVAAAAALETKKEEQRGGVLVKEEEKEEEKKATKVAATTTTTTTVDSSTRTTKVLEEPVGAANNNNNNNVVSDGCGGPFARNFGEAFYPPPLFDEKWAGPAFTNSPPPSSLPIPNFSLRKPEMLAVQAEFARIMDTEAATRGLRRILNLDF</sequence>
<dbReference type="Pfam" id="PF15365">
    <property type="entry name" value="PNRC"/>
    <property type="match status" value="1"/>
</dbReference>
<feature type="compositionally biased region" description="Low complexity" evidence="1">
    <location>
        <begin position="271"/>
        <end position="282"/>
    </location>
</feature>
<dbReference type="EMBL" id="GL377601">
    <property type="protein sequence ID" value="EFJ20854.1"/>
    <property type="molecule type" value="Genomic_DNA"/>
</dbReference>
<feature type="region of interest" description="Disordered" evidence="1">
    <location>
        <begin position="249"/>
        <end position="288"/>
    </location>
</feature>
<dbReference type="InParanoid" id="D8S422"/>
<evidence type="ECO:0000313" key="3">
    <source>
        <dbReference type="Proteomes" id="UP000001514"/>
    </source>
</evidence>
<organism evidence="3">
    <name type="scientific">Selaginella moellendorffii</name>
    <name type="common">Spikemoss</name>
    <dbReference type="NCBI Taxonomy" id="88036"/>
    <lineage>
        <taxon>Eukaryota</taxon>
        <taxon>Viridiplantae</taxon>
        <taxon>Streptophyta</taxon>
        <taxon>Embryophyta</taxon>
        <taxon>Tracheophyta</taxon>
        <taxon>Lycopodiopsida</taxon>
        <taxon>Selaginellales</taxon>
        <taxon>Selaginellaceae</taxon>
        <taxon>Selaginella</taxon>
    </lineage>
</organism>
<dbReference type="Proteomes" id="UP000001514">
    <property type="component" value="Unassembled WGS sequence"/>
</dbReference>
<dbReference type="HOGENOM" id="CLU_712501_0_0_1"/>
<gene>
    <name evidence="2" type="ORF">SELMODRAFT_417912</name>
</gene>
<dbReference type="AlphaFoldDB" id="D8S422"/>
<dbReference type="PANTHER" id="PTHR33670:SF1">
    <property type="entry name" value="OS09G0416300 PROTEIN"/>
    <property type="match status" value="1"/>
</dbReference>
<feature type="compositionally biased region" description="Basic and acidic residues" evidence="1">
    <location>
        <begin position="249"/>
        <end position="269"/>
    </location>
</feature>
<dbReference type="GO" id="GO:0016071">
    <property type="term" value="P:mRNA metabolic process"/>
    <property type="evidence" value="ECO:0007669"/>
    <property type="project" value="UniProtKB-ARBA"/>
</dbReference>
<feature type="compositionally biased region" description="Polar residues" evidence="1">
    <location>
        <begin position="43"/>
        <end position="59"/>
    </location>
</feature>
<dbReference type="Gramene" id="EFJ20854">
    <property type="protein sequence ID" value="EFJ20854"/>
    <property type="gene ID" value="SELMODRAFT_417912"/>
</dbReference>
<name>D8S422_SELML</name>
<feature type="region of interest" description="Disordered" evidence="1">
    <location>
        <begin position="27"/>
        <end position="164"/>
    </location>
</feature>
<keyword evidence="3" id="KW-1185">Reference proteome</keyword>
<dbReference type="OMA" id="SRNGACK"/>
<accession>D8S422</accession>
<feature type="compositionally biased region" description="Polar residues" evidence="1">
    <location>
        <begin position="75"/>
        <end position="99"/>
    </location>
</feature>
<proteinExistence type="predicted"/>
<evidence type="ECO:0000313" key="2">
    <source>
        <dbReference type="EMBL" id="EFJ20854.1"/>
    </source>
</evidence>
<dbReference type="InterPro" id="IPR028322">
    <property type="entry name" value="PNRC-like_rgn"/>
</dbReference>